<proteinExistence type="predicted"/>
<name>A0A644VYR6_9ZZZZ</name>
<dbReference type="InterPro" id="IPR013783">
    <property type="entry name" value="Ig-like_fold"/>
</dbReference>
<dbReference type="SUPFAM" id="SSF82171">
    <property type="entry name" value="DPP6 N-terminal domain-like"/>
    <property type="match status" value="1"/>
</dbReference>
<dbReference type="InterPro" id="IPR024361">
    <property type="entry name" value="BACON"/>
</dbReference>
<dbReference type="Pfam" id="PF13620">
    <property type="entry name" value="CarboxypepD_reg"/>
    <property type="match status" value="1"/>
</dbReference>
<sequence length="602" mass="67343">MKPVSLYFICLIPVLFGVVSCTLNEADQPVKIFGQITGTTGNGLGGVDILVKRGDLEQSVVTSDNGRYELVVSDAGQIGMTFSKAGYTSQEKSLVLLGGEKKRVDLILHTLSEDAYFKFAPAEVTFYNTGGTTGAYIDTNVSFEQESVPSWLTVSIEGTTLTIQCDSNETSEARLGYIVYNAAYNLRDTLKVRQFAGPVLKVLHYWGKDVSGFSSEKPFVTFSEEIKVISVKSADKVLDYELSTDRKTVYVNNLGLSLFGMSDVHLSVKSDDDRPLNFIIPVKMYINKRSVSQQENKFPVFTSDNKFVWIYSSDYMGNNVVIKQFSVEKYEEQKQLSFSKMSGIYYNPFNNCLYLTIPVSVENRNMTEVHLYDAKTGIFREKFTVDYKGAQIVDMDFARNGYGVMVVGENLLYIDSANDHVYDVFPGAFSLYDSYDSKNLIPSMVQICNNYQTFLLYGKNSGSTYYSYAIDAGTKALSTIHTSKYNGFVASNSSPYVFYFSSNLFYMICQHVLTKETKTLSLDKNGIVSMAFLPSGDGLPQVFTSLLSIISATDNSIYNFDYPYNGYNIQSSHDGKLLLVSYNKIGYLFASDALTFFLKNLK</sequence>
<dbReference type="CDD" id="cd14948">
    <property type="entry name" value="BACON"/>
    <property type="match status" value="1"/>
</dbReference>
<dbReference type="AlphaFoldDB" id="A0A644VYR6"/>
<dbReference type="PROSITE" id="PS51257">
    <property type="entry name" value="PROKAR_LIPOPROTEIN"/>
    <property type="match status" value="1"/>
</dbReference>
<dbReference type="Gene3D" id="2.60.40.1120">
    <property type="entry name" value="Carboxypeptidase-like, regulatory domain"/>
    <property type="match status" value="1"/>
</dbReference>
<dbReference type="InterPro" id="IPR008969">
    <property type="entry name" value="CarboxyPept-like_regulatory"/>
</dbReference>
<protein>
    <submittedName>
        <fullName evidence="1">Uncharacterized protein</fullName>
    </submittedName>
</protein>
<comment type="caution">
    <text evidence="1">The sequence shown here is derived from an EMBL/GenBank/DDBJ whole genome shotgun (WGS) entry which is preliminary data.</text>
</comment>
<dbReference type="Gene3D" id="2.60.40.10">
    <property type="entry name" value="Immunoglobulins"/>
    <property type="match status" value="1"/>
</dbReference>
<dbReference type="EMBL" id="VSSQ01000510">
    <property type="protein sequence ID" value="MPL96447.1"/>
    <property type="molecule type" value="Genomic_DNA"/>
</dbReference>
<gene>
    <name evidence="1" type="ORF">SDC9_42627</name>
</gene>
<evidence type="ECO:0000313" key="1">
    <source>
        <dbReference type="EMBL" id="MPL96447.1"/>
    </source>
</evidence>
<dbReference type="SUPFAM" id="SSF49464">
    <property type="entry name" value="Carboxypeptidase regulatory domain-like"/>
    <property type="match status" value="1"/>
</dbReference>
<organism evidence="1">
    <name type="scientific">bioreactor metagenome</name>
    <dbReference type="NCBI Taxonomy" id="1076179"/>
    <lineage>
        <taxon>unclassified sequences</taxon>
        <taxon>metagenomes</taxon>
        <taxon>ecological metagenomes</taxon>
    </lineage>
</organism>
<reference evidence="1" key="1">
    <citation type="submission" date="2019-08" db="EMBL/GenBank/DDBJ databases">
        <authorList>
            <person name="Kucharzyk K."/>
            <person name="Murdoch R.W."/>
            <person name="Higgins S."/>
            <person name="Loffler F."/>
        </authorList>
    </citation>
    <scope>NUCLEOTIDE SEQUENCE</scope>
</reference>
<accession>A0A644VYR6</accession>